<reference evidence="1" key="1">
    <citation type="submission" date="2018-06" db="EMBL/GenBank/DDBJ databases">
        <authorList>
            <person name="Zhirakovskaya E."/>
        </authorList>
    </citation>
    <scope>NUCLEOTIDE SEQUENCE</scope>
</reference>
<sequence>MKTLIIFAKAPVLGFVKTRLLKNTPLNEGHVCALYEAFLKDTVTMSALTCADVIAIHFTPAEEEKKIRKLVAGLKLGARNEKRFKFVPQGGETFSQRIINTFETEKQKEGELVMIGADSPLTLPATIDDAFDFIYSRSGVAVGPSGEGGFYLFGFPHDVSFDFNAIFANGSELENLVFATQKLKLPLKTLKFGLDVDVEADLVTLLGLVRCLEYSNKFESGLLPLHTGAVIKSLVMTARRTDGDTRLKKISLSQEIGEA</sequence>
<dbReference type="EMBL" id="UOGC01000077">
    <property type="protein sequence ID" value="VAX18739.1"/>
    <property type="molecule type" value="Genomic_DNA"/>
</dbReference>
<evidence type="ECO:0008006" key="2">
    <source>
        <dbReference type="Google" id="ProtNLM"/>
    </source>
</evidence>
<dbReference type="SUPFAM" id="SSF53448">
    <property type="entry name" value="Nucleotide-diphospho-sugar transferases"/>
    <property type="match status" value="1"/>
</dbReference>
<organism evidence="1">
    <name type="scientific">hydrothermal vent metagenome</name>
    <dbReference type="NCBI Taxonomy" id="652676"/>
    <lineage>
        <taxon>unclassified sequences</taxon>
        <taxon>metagenomes</taxon>
        <taxon>ecological metagenomes</taxon>
    </lineage>
</organism>
<evidence type="ECO:0000313" key="1">
    <source>
        <dbReference type="EMBL" id="VAX18739.1"/>
    </source>
</evidence>
<dbReference type="Pfam" id="PF09837">
    <property type="entry name" value="DUF2064"/>
    <property type="match status" value="1"/>
</dbReference>
<accession>A0A3B1BLB4</accession>
<dbReference type="Gene3D" id="3.90.550.10">
    <property type="entry name" value="Spore Coat Polysaccharide Biosynthesis Protein SpsA, Chain A"/>
    <property type="match status" value="1"/>
</dbReference>
<dbReference type="PANTHER" id="PTHR36529:SF1">
    <property type="entry name" value="GLYCOSYLTRANSFERASE"/>
    <property type="match status" value="1"/>
</dbReference>
<gene>
    <name evidence="1" type="ORF">MNBD_NITROSPINAE01-1802</name>
</gene>
<name>A0A3B1BLB4_9ZZZZ</name>
<protein>
    <recommendedName>
        <fullName evidence="2">Glycosyltransferase</fullName>
    </recommendedName>
</protein>
<dbReference type="AlphaFoldDB" id="A0A3B1BLB4"/>
<dbReference type="PANTHER" id="PTHR36529">
    <property type="entry name" value="SLL1095 PROTEIN"/>
    <property type="match status" value="1"/>
</dbReference>
<dbReference type="InterPro" id="IPR029044">
    <property type="entry name" value="Nucleotide-diphossugar_trans"/>
</dbReference>
<dbReference type="InterPro" id="IPR018641">
    <property type="entry name" value="Trfase_1_rSAM/seldom-assoc"/>
</dbReference>
<proteinExistence type="predicted"/>